<dbReference type="PANTHER" id="PTHR23150">
    <property type="entry name" value="SULFATASE MODIFYING FACTOR 1, 2"/>
    <property type="match status" value="1"/>
</dbReference>
<name>A0A450U653_9GAMM</name>
<evidence type="ECO:0000259" key="2">
    <source>
        <dbReference type="Pfam" id="PF03781"/>
    </source>
</evidence>
<evidence type="ECO:0000256" key="1">
    <source>
        <dbReference type="SAM" id="MobiDB-lite"/>
    </source>
</evidence>
<protein>
    <submittedName>
        <fullName evidence="3">Formylglycine-generating enzyme, required for sulfatase activity, contains SUMF1/FGE domain</fullName>
    </submittedName>
</protein>
<feature type="region of interest" description="Disordered" evidence="1">
    <location>
        <begin position="1"/>
        <end position="24"/>
    </location>
</feature>
<evidence type="ECO:0000313" key="3">
    <source>
        <dbReference type="EMBL" id="VFJ86912.1"/>
    </source>
</evidence>
<organism evidence="3">
    <name type="scientific">Candidatus Kentrum sp. LFY</name>
    <dbReference type="NCBI Taxonomy" id="2126342"/>
    <lineage>
        <taxon>Bacteria</taxon>
        <taxon>Pseudomonadati</taxon>
        <taxon>Pseudomonadota</taxon>
        <taxon>Gammaproteobacteria</taxon>
        <taxon>Candidatus Kentrum</taxon>
    </lineage>
</organism>
<dbReference type="EMBL" id="CAADFF010000005">
    <property type="protein sequence ID" value="VFJ86912.1"/>
    <property type="molecule type" value="Genomic_DNA"/>
</dbReference>
<proteinExistence type="predicted"/>
<sequence>MPNPKPSEEKEEVAMPTEAPSPALSAGEIFQDRLRDGAQGPSMIVVPAGEFLMGSPRGEPNHHPDESPLHQVEVPSFALGITTVTFEDYDRFAMDTGRKFPEDRGWGRGKRPVIFVSWTDAMAYAAWLCRQTSERYRLPSEAEWEYAARAGTTTPFSTGHCIGTDQANYDGSVDYAGCGANTGVYREKTLPVGSLPANPWGLKDMHGNVFEWTADCWHPNYHGAPTDGSTWGMNHGEDCLHIVRGGSWFNVPAYLRSAFRFWFYADITNNNLGFRLARDLSP</sequence>
<dbReference type="AlphaFoldDB" id="A0A450U653"/>
<reference evidence="3" key="1">
    <citation type="submission" date="2019-02" db="EMBL/GenBank/DDBJ databases">
        <authorList>
            <person name="Gruber-Vodicka R. H."/>
            <person name="Seah K. B. B."/>
        </authorList>
    </citation>
    <scope>NUCLEOTIDE SEQUENCE</scope>
    <source>
        <strain evidence="3">BECK_M7</strain>
    </source>
</reference>
<dbReference type="Pfam" id="PF03781">
    <property type="entry name" value="FGE-sulfatase"/>
    <property type="match status" value="1"/>
</dbReference>
<dbReference type="InterPro" id="IPR051043">
    <property type="entry name" value="Sulfatase_Mod_Factor_Kinase"/>
</dbReference>
<dbReference type="InterPro" id="IPR016187">
    <property type="entry name" value="CTDL_fold"/>
</dbReference>
<dbReference type="Gene3D" id="3.90.1580.10">
    <property type="entry name" value="paralog of FGE (formylglycine-generating enzyme)"/>
    <property type="match status" value="1"/>
</dbReference>
<dbReference type="GO" id="GO:0120147">
    <property type="term" value="F:formylglycine-generating oxidase activity"/>
    <property type="evidence" value="ECO:0007669"/>
    <property type="project" value="TreeGrafter"/>
</dbReference>
<dbReference type="SUPFAM" id="SSF56436">
    <property type="entry name" value="C-type lectin-like"/>
    <property type="match status" value="1"/>
</dbReference>
<accession>A0A450U653</accession>
<gene>
    <name evidence="3" type="ORF">BECKLFY1418B_GA0070995_10056</name>
</gene>
<dbReference type="InterPro" id="IPR042095">
    <property type="entry name" value="SUMF_sf"/>
</dbReference>
<dbReference type="InterPro" id="IPR005532">
    <property type="entry name" value="SUMF_dom"/>
</dbReference>
<feature type="domain" description="Sulfatase-modifying factor enzyme-like" evidence="2">
    <location>
        <begin position="40"/>
        <end position="278"/>
    </location>
</feature>
<dbReference type="PANTHER" id="PTHR23150:SF35">
    <property type="entry name" value="BLL6746 PROTEIN"/>
    <property type="match status" value="1"/>
</dbReference>